<dbReference type="InterPro" id="IPR012263">
    <property type="entry name" value="M_m6A_EcoRV"/>
</dbReference>
<protein>
    <submittedName>
        <fullName evidence="4">DNA methyltransferase</fullName>
    </submittedName>
</protein>
<evidence type="ECO:0000256" key="1">
    <source>
        <dbReference type="ARBA" id="ARBA00022603"/>
    </source>
</evidence>
<gene>
    <name evidence="4" type="ORF">A2Y75_08195</name>
</gene>
<dbReference type="GO" id="GO:0009007">
    <property type="term" value="F:site-specific DNA-methyltransferase (adenine-specific) activity"/>
    <property type="evidence" value="ECO:0007669"/>
    <property type="project" value="UniProtKB-EC"/>
</dbReference>
<dbReference type="GO" id="GO:0009307">
    <property type="term" value="P:DNA restriction-modification system"/>
    <property type="evidence" value="ECO:0007669"/>
    <property type="project" value="InterPro"/>
</dbReference>
<dbReference type="PRINTS" id="PR00505">
    <property type="entry name" value="D12N6MTFRASE"/>
</dbReference>
<dbReference type="Gene3D" id="3.40.50.150">
    <property type="entry name" value="Vaccinia Virus protein VP39"/>
    <property type="match status" value="2"/>
</dbReference>
<comment type="caution">
    <text evidence="4">The sequence shown here is derived from an EMBL/GenBank/DDBJ whole genome shotgun (WGS) entry which is preliminary data.</text>
</comment>
<dbReference type="GO" id="GO:0032259">
    <property type="term" value="P:methylation"/>
    <property type="evidence" value="ECO:0007669"/>
    <property type="project" value="UniProtKB-KW"/>
</dbReference>
<keyword evidence="2 4" id="KW-0808">Transferase</keyword>
<dbReference type="PANTHER" id="PTHR30481:SF2">
    <property type="entry name" value="SITE-SPECIFIC DNA-METHYLTRANSFERASE (ADENINE-SPECIFIC)"/>
    <property type="match status" value="1"/>
</dbReference>
<dbReference type="GO" id="GO:0043565">
    <property type="term" value="F:sequence-specific DNA binding"/>
    <property type="evidence" value="ECO:0007669"/>
    <property type="project" value="TreeGrafter"/>
</dbReference>
<dbReference type="EMBL" id="MELK01000031">
    <property type="protein sequence ID" value="OFW57614.1"/>
    <property type="molecule type" value="Genomic_DNA"/>
</dbReference>
<sequence length="284" mass="32484">MLGLTEKLEREKPINVAQVKQLSPFRYPGGKTWLVPEIKQILLLLNGQPKFFIEPFAGGGIVGLSVAAEALAEKVILAEIDDGVASVWKTIFSNPELLCQRILSFPINRESVYYELSKKAASPEDLAFQTILRNRTQHGGILAPGASLIRKGENRKGIASRWYPETLARRIRLLYILRNKINFIHDDGFSVIKEYLRDKDSFFYLDPPYTAGGKKSGKRLYLHNEIDHERLFNMMAKVSGNFVMSYNDSTEVRELAEKHRFQIKTIPMKNTHHAVMKELLIMRH</sequence>
<keyword evidence="3" id="KW-0949">S-adenosyl-L-methionine</keyword>
<dbReference type="SUPFAM" id="SSF53335">
    <property type="entry name" value="S-adenosyl-L-methionine-dependent methyltransferases"/>
    <property type="match status" value="1"/>
</dbReference>
<dbReference type="GO" id="GO:1904047">
    <property type="term" value="F:S-adenosyl-L-methionine binding"/>
    <property type="evidence" value="ECO:0007669"/>
    <property type="project" value="TreeGrafter"/>
</dbReference>
<evidence type="ECO:0000313" key="4">
    <source>
        <dbReference type="EMBL" id="OFW57614.1"/>
    </source>
</evidence>
<dbReference type="Pfam" id="PF02086">
    <property type="entry name" value="MethyltransfD12"/>
    <property type="match status" value="1"/>
</dbReference>
<evidence type="ECO:0000313" key="5">
    <source>
        <dbReference type="Proteomes" id="UP000177876"/>
    </source>
</evidence>
<evidence type="ECO:0000256" key="3">
    <source>
        <dbReference type="ARBA" id="ARBA00022691"/>
    </source>
</evidence>
<dbReference type="AlphaFoldDB" id="A0A1F2WLB3"/>
<dbReference type="InterPro" id="IPR012327">
    <property type="entry name" value="MeTrfase_D12"/>
</dbReference>
<dbReference type="Proteomes" id="UP000177876">
    <property type="component" value="Unassembled WGS sequence"/>
</dbReference>
<dbReference type="STRING" id="1797197.A2Y75_08195"/>
<dbReference type="PIRSF" id="PIRSF000398">
    <property type="entry name" value="M_m6A_EcoRV"/>
    <property type="match status" value="1"/>
</dbReference>
<dbReference type="InterPro" id="IPR029063">
    <property type="entry name" value="SAM-dependent_MTases_sf"/>
</dbReference>
<dbReference type="GO" id="GO:0006298">
    <property type="term" value="P:mismatch repair"/>
    <property type="evidence" value="ECO:0007669"/>
    <property type="project" value="TreeGrafter"/>
</dbReference>
<keyword evidence="1 4" id="KW-0489">Methyltransferase</keyword>
<dbReference type="PANTHER" id="PTHR30481">
    <property type="entry name" value="DNA ADENINE METHYLASE"/>
    <property type="match status" value="1"/>
</dbReference>
<evidence type="ECO:0000256" key="2">
    <source>
        <dbReference type="ARBA" id="ARBA00022679"/>
    </source>
</evidence>
<accession>A0A1F2WLB3</accession>
<organism evidence="4 5">
    <name type="scientific">Candidatus Solincola sediminis</name>
    <dbReference type="NCBI Taxonomy" id="1797199"/>
    <lineage>
        <taxon>Bacteria</taxon>
        <taxon>Bacillati</taxon>
        <taxon>Actinomycetota</taxon>
        <taxon>Candidatus Geothermincolia</taxon>
        <taxon>Candidatus Geothermincolales</taxon>
        <taxon>Candidatus Geothermincolaceae</taxon>
        <taxon>Candidatus Solincola</taxon>
    </lineage>
</organism>
<name>A0A1F2WLB3_9ACTN</name>
<reference evidence="4 5" key="1">
    <citation type="journal article" date="2016" name="Nat. Commun.">
        <title>Thousands of microbial genomes shed light on interconnected biogeochemical processes in an aquifer system.</title>
        <authorList>
            <person name="Anantharaman K."/>
            <person name="Brown C.T."/>
            <person name="Hug L.A."/>
            <person name="Sharon I."/>
            <person name="Castelle C.J."/>
            <person name="Probst A.J."/>
            <person name="Thomas B.C."/>
            <person name="Singh A."/>
            <person name="Wilkins M.J."/>
            <person name="Karaoz U."/>
            <person name="Brodie E.L."/>
            <person name="Williams K.H."/>
            <person name="Hubbard S.S."/>
            <person name="Banfield J.F."/>
        </authorList>
    </citation>
    <scope>NUCLEOTIDE SEQUENCE [LARGE SCALE GENOMIC DNA]</scope>
</reference>
<proteinExistence type="predicted"/>